<dbReference type="EMBL" id="JAEACU010000010">
    <property type="protein sequence ID" value="KAH7516384.1"/>
    <property type="molecule type" value="Genomic_DNA"/>
</dbReference>
<evidence type="ECO:0000256" key="3">
    <source>
        <dbReference type="ARBA" id="ARBA00022528"/>
    </source>
</evidence>
<gene>
    <name evidence="10" type="ORF">FEM48_Zijuj10G0129400</name>
</gene>
<evidence type="ECO:0000313" key="10">
    <source>
        <dbReference type="EMBL" id="KAH7516384.1"/>
    </source>
</evidence>
<comment type="similarity">
    <text evidence="2">Belongs to the RETICULATA family.</text>
</comment>
<feature type="transmembrane region" description="Helical" evidence="9">
    <location>
        <begin position="39"/>
        <end position="57"/>
    </location>
</feature>
<evidence type="ECO:0000256" key="4">
    <source>
        <dbReference type="ARBA" id="ARBA00022640"/>
    </source>
</evidence>
<keyword evidence="6" id="KW-0809">Transit peptide</keyword>
<evidence type="ECO:0000256" key="9">
    <source>
        <dbReference type="SAM" id="Phobius"/>
    </source>
</evidence>
<comment type="subcellular location">
    <subcellularLocation>
        <location evidence="1">Plastid</location>
        <location evidence="1">Chloroplast membrane</location>
        <topology evidence="1">Multi-pass membrane protein</topology>
    </subcellularLocation>
</comment>
<evidence type="ECO:0000313" key="11">
    <source>
        <dbReference type="Proteomes" id="UP000813462"/>
    </source>
</evidence>
<dbReference type="Pfam" id="PF11891">
    <property type="entry name" value="RETICULATA-like"/>
    <property type="match status" value="1"/>
</dbReference>
<dbReference type="GO" id="GO:0099402">
    <property type="term" value="P:plant organ development"/>
    <property type="evidence" value="ECO:0007669"/>
    <property type="project" value="TreeGrafter"/>
</dbReference>
<dbReference type="PANTHER" id="PTHR31038">
    <property type="entry name" value="EXPRESSED PROTEIN-RELATED"/>
    <property type="match status" value="1"/>
</dbReference>
<keyword evidence="7 9" id="KW-1133">Transmembrane helix</keyword>
<protein>
    <submittedName>
        <fullName evidence="10">Uncharacterized protein</fullName>
    </submittedName>
</protein>
<evidence type="ECO:0000256" key="7">
    <source>
        <dbReference type="ARBA" id="ARBA00022989"/>
    </source>
</evidence>
<accession>A0A978UNI2</accession>
<dbReference type="AlphaFoldDB" id="A0A978UNI2"/>
<keyword evidence="3" id="KW-0150">Chloroplast</keyword>
<sequence length="164" mass="19064">MNFELNWMFADPCFLYKLLLDQATTIGCSVWIKQEWDLALVHVLTVAACNAIVWLLAPCHSYGNMFRFDLQTTLQKLPNNIFERSYLLRELDLKKRIHYFFYKAAELCMAGLTAGAMQVPQGWTLTSSIVLIMEPHFFNTSDYDQMPQSRVALARQFKNDDPIR</sequence>
<reference evidence="10" key="1">
    <citation type="journal article" date="2021" name="Front. Plant Sci.">
        <title>Chromosome-Scale Genome Assembly for Chinese Sour Jujube and Insights Into Its Genome Evolution and Domestication Signature.</title>
        <authorList>
            <person name="Shen L.-Y."/>
            <person name="Luo H."/>
            <person name="Wang X.-L."/>
            <person name="Wang X.-M."/>
            <person name="Qiu X.-J."/>
            <person name="Liu H."/>
            <person name="Zhou S.-S."/>
            <person name="Jia K.-H."/>
            <person name="Nie S."/>
            <person name="Bao Y.-T."/>
            <person name="Zhang R.-G."/>
            <person name="Yun Q.-Z."/>
            <person name="Chai Y.-H."/>
            <person name="Lu J.-Y."/>
            <person name="Li Y."/>
            <person name="Zhao S.-W."/>
            <person name="Mao J.-F."/>
            <person name="Jia S.-G."/>
            <person name="Mao Y.-M."/>
        </authorList>
    </citation>
    <scope>NUCLEOTIDE SEQUENCE</scope>
    <source>
        <strain evidence="10">AT0</strain>
        <tissue evidence="10">Leaf</tissue>
    </source>
</reference>
<keyword evidence="8 9" id="KW-0472">Membrane</keyword>
<evidence type="ECO:0000256" key="1">
    <source>
        <dbReference type="ARBA" id="ARBA00004508"/>
    </source>
</evidence>
<evidence type="ECO:0000256" key="6">
    <source>
        <dbReference type="ARBA" id="ARBA00022946"/>
    </source>
</evidence>
<dbReference type="PANTHER" id="PTHR31038:SF2">
    <property type="entry name" value="PROTEIN RETICULATA-RELATED 1, CHLOROPLASTIC"/>
    <property type="match status" value="1"/>
</dbReference>
<evidence type="ECO:0000256" key="2">
    <source>
        <dbReference type="ARBA" id="ARBA00010793"/>
    </source>
</evidence>
<proteinExistence type="inferred from homology"/>
<keyword evidence="5 9" id="KW-0812">Transmembrane</keyword>
<comment type="caution">
    <text evidence="10">The sequence shown here is derived from an EMBL/GenBank/DDBJ whole genome shotgun (WGS) entry which is preliminary data.</text>
</comment>
<dbReference type="GO" id="GO:0009706">
    <property type="term" value="C:chloroplast inner membrane"/>
    <property type="evidence" value="ECO:0007669"/>
    <property type="project" value="TreeGrafter"/>
</dbReference>
<evidence type="ECO:0000256" key="8">
    <source>
        <dbReference type="ARBA" id="ARBA00023136"/>
    </source>
</evidence>
<dbReference type="Proteomes" id="UP000813462">
    <property type="component" value="Unassembled WGS sequence"/>
</dbReference>
<dbReference type="InterPro" id="IPR021825">
    <property type="entry name" value="RETICULATA-related"/>
</dbReference>
<keyword evidence="4" id="KW-0934">Plastid</keyword>
<name>A0A978UNI2_ZIZJJ</name>
<evidence type="ECO:0000256" key="5">
    <source>
        <dbReference type="ARBA" id="ARBA00022692"/>
    </source>
</evidence>
<organism evidence="10 11">
    <name type="scientific">Ziziphus jujuba var. spinosa</name>
    <dbReference type="NCBI Taxonomy" id="714518"/>
    <lineage>
        <taxon>Eukaryota</taxon>
        <taxon>Viridiplantae</taxon>
        <taxon>Streptophyta</taxon>
        <taxon>Embryophyta</taxon>
        <taxon>Tracheophyta</taxon>
        <taxon>Spermatophyta</taxon>
        <taxon>Magnoliopsida</taxon>
        <taxon>eudicotyledons</taxon>
        <taxon>Gunneridae</taxon>
        <taxon>Pentapetalae</taxon>
        <taxon>rosids</taxon>
        <taxon>fabids</taxon>
        <taxon>Rosales</taxon>
        <taxon>Rhamnaceae</taxon>
        <taxon>Paliureae</taxon>
        <taxon>Ziziphus</taxon>
    </lineage>
</organism>